<feature type="transmembrane region" description="Helical" evidence="1">
    <location>
        <begin position="64"/>
        <end position="82"/>
    </location>
</feature>
<protein>
    <submittedName>
        <fullName evidence="2">Uncharacterized protein</fullName>
    </submittedName>
</protein>
<dbReference type="OrthoDB" id="2249789at2"/>
<keyword evidence="3" id="KW-1185">Reference proteome</keyword>
<organism evidence="2 3">
    <name type="scientific">Bombilactobacillus bombi</name>
    <dbReference type="NCBI Taxonomy" id="1303590"/>
    <lineage>
        <taxon>Bacteria</taxon>
        <taxon>Bacillati</taxon>
        <taxon>Bacillota</taxon>
        <taxon>Bacilli</taxon>
        <taxon>Lactobacillales</taxon>
        <taxon>Lactobacillaceae</taxon>
        <taxon>Bombilactobacillus</taxon>
    </lineage>
</organism>
<keyword evidence="1" id="KW-0812">Transmembrane</keyword>
<comment type="caution">
    <text evidence="2">The sequence shown here is derived from an EMBL/GenBank/DDBJ whole genome shotgun (WGS) entry which is preliminary data.</text>
</comment>
<name>A0A417ZDK4_9LACO</name>
<accession>A0A417ZDK4</accession>
<dbReference type="EMBL" id="QOCR01000008">
    <property type="protein sequence ID" value="RHW49203.1"/>
    <property type="molecule type" value="Genomic_DNA"/>
</dbReference>
<evidence type="ECO:0000313" key="3">
    <source>
        <dbReference type="Proteomes" id="UP000284109"/>
    </source>
</evidence>
<feature type="transmembrane region" description="Helical" evidence="1">
    <location>
        <begin position="88"/>
        <end position="109"/>
    </location>
</feature>
<keyword evidence="1" id="KW-1133">Transmembrane helix</keyword>
<evidence type="ECO:0000256" key="1">
    <source>
        <dbReference type="SAM" id="Phobius"/>
    </source>
</evidence>
<reference evidence="2 3" key="1">
    <citation type="submission" date="2018-07" db="EMBL/GenBank/DDBJ databases">
        <title>Genome sequences of six Lactobacillus spp. isolated from bumble bee guts.</title>
        <authorList>
            <person name="Motta E.V.S."/>
            <person name="Moran N.A."/>
        </authorList>
    </citation>
    <scope>NUCLEOTIDE SEQUENCE [LARGE SCALE GENOMIC DNA]</scope>
    <source>
        <strain evidence="2 3">BI-1.1</strain>
    </source>
</reference>
<gene>
    <name evidence="2" type="ORF">DS831_09125</name>
</gene>
<dbReference type="AlphaFoldDB" id="A0A417ZDK4"/>
<dbReference type="Proteomes" id="UP000284109">
    <property type="component" value="Unassembled WGS sequence"/>
</dbReference>
<dbReference type="RefSeq" id="WP_118903049.1">
    <property type="nucleotide sequence ID" value="NZ_QOCR01000008.1"/>
</dbReference>
<sequence length="157" mass="17474">MEKRVDVSLSLLFFWVKGFIAVDSRFVRVSKGNTILGFIPAGKDNQNIPLKNISSTMISSQYKIKPIILGVIIIFLAFSFISQSFLGALVLLLIGVGVLGSGLQNVLVIQRAGSDYLIPVPFFEKAKLLTIQDEITEMLAQDTDKTDLNMFFEKKQQ</sequence>
<evidence type="ECO:0000313" key="2">
    <source>
        <dbReference type="EMBL" id="RHW49203.1"/>
    </source>
</evidence>
<keyword evidence="1" id="KW-0472">Membrane</keyword>
<proteinExistence type="predicted"/>